<evidence type="ECO:0000256" key="3">
    <source>
        <dbReference type="ARBA" id="ARBA00022821"/>
    </source>
</evidence>
<dbReference type="Pfam" id="PF23598">
    <property type="entry name" value="LRR_14"/>
    <property type="match status" value="1"/>
</dbReference>
<evidence type="ECO:0000256" key="4">
    <source>
        <dbReference type="SAM" id="MobiDB-lite"/>
    </source>
</evidence>
<evidence type="ECO:0000313" key="6">
    <source>
        <dbReference type="Proteomes" id="UP000827889"/>
    </source>
</evidence>
<protein>
    <submittedName>
        <fullName evidence="7">Disease resistance protein L6-like</fullName>
    </submittedName>
</protein>
<dbReference type="PANTHER" id="PTHR11017">
    <property type="entry name" value="LEUCINE-RICH REPEAT-CONTAINING PROTEIN"/>
    <property type="match status" value="1"/>
</dbReference>
<dbReference type="InterPro" id="IPR036390">
    <property type="entry name" value="WH_DNA-bd_sf"/>
</dbReference>
<keyword evidence="2" id="KW-0677">Repeat</keyword>
<dbReference type="InterPro" id="IPR000157">
    <property type="entry name" value="TIR_dom"/>
</dbReference>
<keyword evidence="1" id="KW-0433">Leucine-rich repeat</keyword>
<dbReference type="SUPFAM" id="SSF46785">
    <property type="entry name" value="Winged helix' DNA-binding domain"/>
    <property type="match status" value="1"/>
</dbReference>
<feature type="region of interest" description="Disordered" evidence="4">
    <location>
        <begin position="31"/>
        <end position="67"/>
    </location>
</feature>
<dbReference type="SMART" id="SM00255">
    <property type="entry name" value="TIR"/>
    <property type="match status" value="1"/>
</dbReference>
<dbReference type="Gene3D" id="3.40.50.300">
    <property type="entry name" value="P-loop containing nucleotide triphosphate hydrolases"/>
    <property type="match status" value="1"/>
</dbReference>
<feature type="domain" description="TIR" evidence="5">
    <location>
        <begin position="72"/>
        <end position="239"/>
    </location>
</feature>
<dbReference type="Gene3D" id="3.40.50.10140">
    <property type="entry name" value="Toll/interleukin-1 receptor homology (TIR) domain"/>
    <property type="match status" value="1"/>
</dbReference>
<dbReference type="InterPro" id="IPR035897">
    <property type="entry name" value="Toll_tir_struct_dom_sf"/>
</dbReference>
<evidence type="ECO:0000256" key="2">
    <source>
        <dbReference type="ARBA" id="ARBA00022737"/>
    </source>
</evidence>
<dbReference type="PRINTS" id="PR00364">
    <property type="entry name" value="DISEASERSIST"/>
</dbReference>
<dbReference type="Pfam" id="PF23282">
    <property type="entry name" value="WHD_ROQ1"/>
    <property type="match status" value="1"/>
</dbReference>
<dbReference type="Pfam" id="PF00931">
    <property type="entry name" value="NB-ARC"/>
    <property type="match status" value="1"/>
</dbReference>
<dbReference type="InterPro" id="IPR058192">
    <property type="entry name" value="WHD_ROQ1-like"/>
</dbReference>
<gene>
    <name evidence="7" type="primary">LOC115727596</name>
</gene>
<dbReference type="Gene3D" id="1.10.8.430">
    <property type="entry name" value="Helical domain of apoptotic protease-activating factors"/>
    <property type="match status" value="1"/>
</dbReference>
<dbReference type="InterPro" id="IPR032675">
    <property type="entry name" value="LRR_dom_sf"/>
</dbReference>
<keyword evidence="3" id="KW-0611">Plant defense</keyword>
<dbReference type="InterPro" id="IPR002182">
    <property type="entry name" value="NB-ARC"/>
</dbReference>
<dbReference type="InterPro" id="IPR055414">
    <property type="entry name" value="LRR_R13L4/SHOC2-like"/>
</dbReference>
<feature type="compositionally biased region" description="Polar residues" evidence="4">
    <location>
        <begin position="57"/>
        <end position="67"/>
    </location>
</feature>
<feature type="compositionally biased region" description="Polar residues" evidence="4">
    <location>
        <begin position="35"/>
        <end position="44"/>
    </location>
</feature>
<dbReference type="PANTHER" id="PTHR11017:SF570">
    <property type="entry name" value="DISEASE RESISTANCE PROTEIN (TIR-NBS CLASS)-RELATED"/>
    <property type="match status" value="1"/>
</dbReference>
<dbReference type="SUPFAM" id="SSF52047">
    <property type="entry name" value="RNI-like"/>
    <property type="match status" value="1"/>
</dbReference>
<dbReference type="SUPFAM" id="SSF52200">
    <property type="entry name" value="Toll/Interleukin receptor TIR domain"/>
    <property type="match status" value="1"/>
</dbReference>
<dbReference type="RefSeq" id="XP_048129336.1">
    <property type="nucleotide sequence ID" value="XM_048273379.1"/>
</dbReference>
<evidence type="ECO:0000259" key="5">
    <source>
        <dbReference type="PROSITE" id="PS50104"/>
    </source>
</evidence>
<reference evidence="7" key="2">
    <citation type="submission" date="2025-08" db="UniProtKB">
        <authorList>
            <consortium name="RefSeq"/>
        </authorList>
    </citation>
    <scope>IDENTIFICATION</scope>
    <source>
        <tissue evidence="7">Leaf</tissue>
    </source>
</reference>
<dbReference type="InterPro" id="IPR044974">
    <property type="entry name" value="Disease_R_plants"/>
</dbReference>
<reference evidence="6" key="1">
    <citation type="submission" date="2025-05" db="UniProtKB">
        <authorList>
            <consortium name="RefSeq"/>
        </authorList>
    </citation>
    <scope>NUCLEOTIDE SEQUENCE [LARGE SCALE GENOMIC DNA]</scope>
</reference>
<keyword evidence="6" id="KW-1185">Reference proteome</keyword>
<dbReference type="Gene3D" id="3.80.10.10">
    <property type="entry name" value="Ribonuclease Inhibitor"/>
    <property type="match status" value="1"/>
</dbReference>
<evidence type="ECO:0000256" key="1">
    <source>
        <dbReference type="ARBA" id="ARBA00022614"/>
    </source>
</evidence>
<dbReference type="InterPro" id="IPR027417">
    <property type="entry name" value="P-loop_NTPase"/>
</dbReference>
<dbReference type="PROSITE" id="PS50104">
    <property type="entry name" value="TIR"/>
    <property type="match status" value="1"/>
</dbReference>
<dbReference type="Pfam" id="PF01582">
    <property type="entry name" value="TIR"/>
    <property type="match status" value="1"/>
</dbReference>
<organism evidence="6 7">
    <name type="scientific">Rhodamnia argentea</name>
    <dbReference type="NCBI Taxonomy" id="178133"/>
    <lineage>
        <taxon>Eukaryota</taxon>
        <taxon>Viridiplantae</taxon>
        <taxon>Streptophyta</taxon>
        <taxon>Embryophyta</taxon>
        <taxon>Tracheophyta</taxon>
        <taxon>Spermatophyta</taxon>
        <taxon>Magnoliopsida</taxon>
        <taxon>eudicotyledons</taxon>
        <taxon>Gunneridae</taxon>
        <taxon>Pentapetalae</taxon>
        <taxon>rosids</taxon>
        <taxon>malvids</taxon>
        <taxon>Myrtales</taxon>
        <taxon>Myrtaceae</taxon>
        <taxon>Myrtoideae</taxon>
        <taxon>Myrteae</taxon>
        <taxon>Australasian group</taxon>
        <taxon>Rhodamnia</taxon>
    </lineage>
</organism>
<dbReference type="SMART" id="SM00369">
    <property type="entry name" value="LRR_TYP"/>
    <property type="match status" value="2"/>
</dbReference>
<dbReference type="Proteomes" id="UP000827889">
    <property type="component" value="Chromosome 1"/>
</dbReference>
<dbReference type="InterPro" id="IPR042197">
    <property type="entry name" value="Apaf_helical"/>
</dbReference>
<accession>A0ABM3GYC6</accession>
<dbReference type="GeneID" id="115727596"/>
<dbReference type="InterPro" id="IPR003591">
    <property type="entry name" value="Leu-rich_rpt_typical-subtyp"/>
</dbReference>
<evidence type="ECO:0000313" key="7">
    <source>
        <dbReference type="RefSeq" id="XP_048129336.1"/>
    </source>
</evidence>
<sequence>MHRLVLGNPFAALVAPILLYVLAHKLLNKRRASPPTGSQPTGASTGELPTDACASTGEPSTGAPSSSVPPFGVYEVFLSFRGVDTRKGFADLLYTSLVDAGIHVFRDDDELRQGDSISPDLLEAIKSSSILIPIISENYASSKWCLQELVHMMECMKSSGHMVWPVFYRVEPADLRRGRGSFGEAFRYYCKRFDPANVKVWRQALAEVASLKGWESERVANGREGELIESIVRKVLIELNEAVGLDVSDNLARFDSDVEKVMELINKSSGATVCVGIHGMGGTGKTTLVKVIYNKLSGQFERHSFIADISESCQRNGIVYLQNRLISDILGRDTQVYNKDEGITLITSGFRAKKVLIILDDVDTHDQFKALAGNTDWFAPGSRILVTTRNESVLEMAGVVAKHKLKEMNDEQSLILFSRHAFRSNSPPNEFSALAPVVISIIGGLPLALEVVGSYLCGQPPKIWRETIEKMQNMPHTEVRDKLMISYYALEEDQRQMFLDIACFLIGSETRVASYMWDACGFFARLGIEVLRSMSLIIIGDNYEFGMHSQLRDLGRDIVRAESYHEPHKRSRLWVYEEAMEVLEREKGSEMIQAVCLEKGNSTGFADEDDCDYQGSRTFTPEQFKRSPKLRFLGMSDVSLSGDFKGLFSELRWLKWGNCPSDFKATNLQAEELVILDLSGSPISDDWQGWRSMMMAKELKVLNLTGCRSLKSTFYLSAFKRLEILILIDCSELEGIDPRIGDMENLVSLDLRGCLRLTELPPQMAKLERLEELHLDETAIKEIPSFISSLKKLKTLSAKYCKFLLGLPDSIGHLGCCGFHGLREISNAIGKLELLTRLDLSWPRITELPEGSSGYR</sequence>
<name>A0ABM3GYC6_9MYRT</name>
<proteinExistence type="predicted"/>
<dbReference type="SUPFAM" id="SSF52540">
    <property type="entry name" value="P-loop containing nucleoside triphosphate hydrolases"/>
    <property type="match status" value="1"/>
</dbReference>